<evidence type="ECO:0000313" key="1">
    <source>
        <dbReference type="EMBL" id="PWA51241.1"/>
    </source>
</evidence>
<dbReference type="STRING" id="35608.A0A2U1LQH6"/>
<dbReference type="AlphaFoldDB" id="A0A2U1LQH6"/>
<proteinExistence type="predicted"/>
<dbReference type="Proteomes" id="UP000245207">
    <property type="component" value="Unassembled WGS sequence"/>
</dbReference>
<name>A0A2U1LQH6_ARTAN</name>
<protein>
    <submittedName>
        <fullName evidence="1">Rab-GTPase-TBC domain-containing protein</fullName>
    </submittedName>
</protein>
<sequence length="315" mass="35326">MRPLETVVSAACGLRANPDPILYLSKINNVLFGTVGNDTGKQSGTEPDALSLESLKSAAIDEVKQDNGSAPEKEGRFRARFRAIMQTGLNARYGNCIPYMPSIVSVNSMTSSDLLFWTSALTKSRGQNQSAQDYQKCKKKKKGGRLVCRCVDRSDTENNFGFSQVKTGIKRAEELETTFMEMAQQDNRRELSTRIEYMEEEVLDLQQVLAYKKEQEKAMLEVLMRVEQEQKVTEDVRISAERDAAAQRYLASVLQIQLLMISELHYQQSNSTFLNKLQASDDHGLSTSSQKTSKIGTKEKHGCVSLTVMKLKVLD</sequence>
<dbReference type="OrthoDB" id="1743672at2759"/>
<evidence type="ECO:0000313" key="2">
    <source>
        <dbReference type="Proteomes" id="UP000245207"/>
    </source>
</evidence>
<comment type="caution">
    <text evidence="1">The sequence shown here is derived from an EMBL/GenBank/DDBJ whole genome shotgun (WGS) entry which is preliminary data.</text>
</comment>
<gene>
    <name evidence="1" type="ORF">CTI12_AA463460</name>
</gene>
<reference evidence="1 2" key="1">
    <citation type="journal article" date="2018" name="Mol. Plant">
        <title>The genome of Artemisia annua provides insight into the evolution of Asteraceae family and artemisinin biosynthesis.</title>
        <authorList>
            <person name="Shen Q."/>
            <person name="Zhang L."/>
            <person name="Liao Z."/>
            <person name="Wang S."/>
            <person name="Yan T."/>
            <person name="Shi P."/>
            <person name="Liu M."/>
            <person name="Fu X."/>
            <person name="Pan Q."/>
            <person name="Wang Y."/>
            <person name="Lv Z."/>
            <person name="Lu X."/>
            <person name="Zhang F."/>
            <person name="Jiang W."/>
            <person name="Ma Y."/>
            <person name="Chen M."/>
            <person name="Hao X."/>
            <person name="Li L."/>
            <person name="Tang Y."/>
            <person name="Lv G."/>
            <person name="Zhou Y."/>
            <person name="Sun X."/>
            <person name="Brodelius P.E."/>
            <person name="Rose J.K.C."/>
            <person name="Tang K."/>
        </authorList>
    </citation>
    <scope>NUCLEOTIDE SEQUENCE [LARGE SCALE GENOMIC DNA]</scope>
    <source>
        <strain evidence="2">cv. Huhao1</strain>
        <tissue evidence="1">Leaf</tissue>
    </source>
</reference>
<dbReference type="EMBL" id="PKPP01008233">
    <property type="protein sequence ID" value="PWA51241.1"/>
    <property type="molecule type" value="Genomic_DNA"/>
</dbReference>
<organism evidence="1 2">
    <name type="scientific">Artemisia annua</name>
    <name type="common">Sweet wormwood</name>
    <dbReference type="NCBI Taxonomy" id="35608"/>
    <lineage>
        <taxon>Eukaryota</taxon>
        <taxon>Viridiplantae</taxon>
        <taxon>Streptophyta</taxon>
        <taxon>Embryophyta</taxon>
        <taxon>Tracheophyta</taxon>
        <taxon>Spermatophyta</taxon>
        <taxon>Magnoliopsida</taxon>
        <taxon>eudicotyledons</taxon>
        <taxon>Gunneridae</taxon>
        <taxon>Pentapetalae</taxon>
        <taxon>asterids</taxon>
        <taxon>campanulids</taxon>
        <taxon>Asterales</taxon>
        <taxon>Asteraceae</taxon>
        <taxon>Asteroideae</taxon>
        <taxon>Anthemideae</taxon>
        <taxon>Artemisiinae</taxon>
        <taxon>Artemisia</taxon>
    </lineage>
</organism>
<accession>A0A2U1LQH6</accession>
<keyword evidence="2" id="KW-1185">Reference proteome</keyword>